<feature type="transmembrane region" description="Helical" evidence="1">
    <location>
        <begin position="116"/>
        <end position="136"/>
    </location>
</feature>
<feature type="transmembrane region" description="Helical" evidence="1">
    <location>
        <begin position="17"/>
        <end position="38"/>
    </location>
</feature>
<evidence type="ECO:0000256" key="1">
    <source>
        <dbReference type="SAM" id="Phobius"/>
    </source>
</evidence>
<keyword evidence="1" id="KW-0472">Membrane</keyword>
<reference evidence="2 3" key="1">
    <citation type="submission" date="2024-02" db="EMBL/GenBank/DDBJ databases">
        <title>A draft genome for the cacao thread blight pathogen Marasmius crinis-equi.</title>
        <authorList>
            <person name="Cohen S.P."/>
            <person name="Baruah I.K."/>
            <person name="Amoako-Attah I."/>
            <person name="Bukari Y."/>
            <person name="Meinhardt L.W."/>
            <person name="Bailey B.A."/>
        </authorList>
    </citation>
    <scope>NUCLEOTIDE SEQUENCE [LARGE SCALE GENOMIC DNA]</scope>
    <source>
        <strain evidence="2 3">GH-76</strain>
    </source>
</reference>
<organism evidence="2 3">
    <name type="scientific">Marasmius crinis-equi</name>
    <dbReference type="NCBI Taxonomy" id="585013"/>
    <lineage>
        <taxon>Eukaryota</taxon>
        <taxon>Fungi</taxon>
        <taxon>Dikarya</taxon>
        <taxon>Basidiomycota</taxon>
        <taxon>Agaricomycotina</taxon>
        <taxon>Agaricomycetes</taxon>
        <taxon>Agaricomycetidae</taxon>
        <taxon>Agaricales</taxon>
        <taxon>Marasmiineae</taxon>
        <taxon>Marasmiaceae</taxon>
        <taxon>Marasmius</taxon>
    </lineage>
</organism>
<evidence type="ECO:0000313" key="2">
    <source>
        <dbReference type="EMBL" id="KAL0572738.1"/>
    </source>
</evidence>
<proteinExistence type="predicted"/>
<dbReference type="EMBL" id="JBAHYK010000590">
    <property type="protein sequence ID" value="KAL0572738.1"/>
    <property type="molecule type" value="Genomic_DNA"/>
</dbReference>
<dbReference type="Proteomes" id="UP001465976">
    <property type="component" value="Unassembled WGS sequence"/>
</dbReference>
<gene>
    <name evidence="2" type="ORF">V5O48_009238</name>
</gene>
<sequence length="172" mass="19135">MSVLLAVRTWAVWDKSYSAALVIVMYFVGCWAPAFVLFTRFLKSLPFAESPGQLYGLDFDFRGCFIPGEGNILYVCWSLLTISDLANLVMITIPGVRAFRMGGRSELVKIVYRNGIIYYIVIVAVAVGNIVVNLIFPDMFILMTPLIRDLHSILASRAILSARDVASTGDDR</sequence>
<keyword evidence="3" id="KW-1185">Reference proteome</keyword>
<keyword evidence="1" id="KW-0812">Transmembrane</keyword>
<protein>
    <submittedName>
        <fullName evidence="2">Uncharacterized protein</fullName>
    </submittedName>
</protein>
<name>A0ABR3FBT1_9AGAR</name>
<comment type="caution">
    <text evidence="2">The sequence shown here is derived from an EMBL/GenBank/DDBJ whole genome shotgun (WGS) entry which is preliminary data.</text>
</comment>
<feature type="transmembrane region" description="Helical" evidence="1">
    <location>
        <begin position="72"/>
        <end position="96"/>
    </location>
</feature>
<keyword evidence="1" id="KW-1133">Transmembrane helix</keyword>
<evidence type="ECO:0000313" key="3">
    <source>
        <dbReference type="Proteomes" id="UP001465976"/>
    </source>
</evidence>
<accession>A0ABR3FBT1</accession>